<dbReference type="Gene3D" id="2.120.10.30">
    <property type="entry name" value="TolB, C-terminal domain"/>
    <property type="match status" value="1"/>
</dbReference>
<dbReference type="Pfam" id="PF13449">
    <property type="entry name" value="Phytase-like"/>
    <property type="match status" value="1"/>
</dbReference>
<keyword evidence="3" id="KW-1185">Reference proteome</keyword>
<organism evidence="2 3">
    <name type="scientific">Yoonia maricola</name>
    <dbReference type="NCBI Taxonomy" id="420999"/>
    <lineage>
        <taxon>Bacteria</taxon>
        <taxon>Pseudomonadati</taxon>
        <taxon>Pseudomonadota</taxon>
        <taxon>Alphaproteobacteria</taxon>
        <taxon>Rhodobacterales</taxon>
        <taxon>Paracoccaceae</taxon>
        <taxon>Yoonia</taxon>
    </lineage>
</organism>
<dbReference type="Proteomes" id="UP000228531">
    <property type="component" value="Unassembled WGS sequence"/>
</dbReference>
<feature type="domain" description="Phytase-like" evidence="1">
    <location>
        <begin position="21"/>
        <end position="255"/>
    </location>
</feature>
<gene>
    <name evidence="2" type="ORF">BC777_2517</name>
</gene>
<dbReference type="SUPFAM" id="SSF101898">
    <property type="entry name" value="NHL repeat"/>
    <property type="match status" value="1"/>
</dbReference>
<dbReference type="RefSeq" id="WP_168769153.1">
    <property type="nucleotide sequence ID" value="NZ_PGTY01000002.1"/>
</dbReference>
<dbReference type="EMBL" id="PGTY01000002">
    <property type="protein sequence ID" value="PJI86158.1"/>
    <property type="molecule type" value="Genomic_DNA"/>
</dbReference>
<dbReference type="InterPro" id="IPR027372">
    <property type="entry name" value="Phytase-like_dom"/>
</dbReference>
<sequence>MPAYADAIFLGSYEWIIADPDFGGFSGIEVFDDGMGFVALSDRGAMIRGKFQRQDSVIVGVEAGPIKRLRGASSVPLDRANSDSEGLAIASDGLIYISFEWMHGLRVFGADTESTSDLITSTAFAGMQDNASLEALAIGPDGTLYTMPERSGRATQPFPVFRLMNGEWDVPFTIPRRGPYLLSGADIGPDGLLYVLERDFVGIGFRSRVRRFALDGSSEEAILETSLRAHDNLEGISIWEDTDGLRMTLISDDNFRSFQRTEIVEYRLTE</sequence>
<dbReference type="InterPro" id="IPR011042">
    <property type="entry name" value="6-blade_b-propeller_TolB-like"/>
</dbReference>
<dbReference type="AlphaFoldDB" id="A0A2M8W5H3"/>
<name>A0A2M8W5H3_9RHOB</name>
<reference evidence="2 3" key="1">
    <citation type="submission" date="2017-11" db="EMBL/GenBank/DDBJ databases">
        <title>Genomic Encyclopedia of Archaeal and Bacterial Type Strains, Phase II (KMG-II): From Individual Species to Whole Genera.</title>
        <authorList>
            <person name="Goeker M."/>
        </authorList>
    </citation>
    <scope>NUCLEOTIDE SEQUENCE [LARGE SCALE GENOMIC DNA]</scope>
    <source>
        <strain evidence="2 3">DSM 29128</strain>
    </source>
</reference>
<comment type="caution">
    <text evidence="2">The sequence shown here is derived from an EMBL/GenBank/DDBJ whole genome shotgun (WGS) entry which is preliminary data.</text>
</comment>
<proteinExistence type="predicted"/>
<protein>
    <recommendedName>
        <fullName evidence="1">Phytase-like domain-containing protein</fullName>
    </recommendedName>
</protein>
<evidence type="ECO:0000259" key="1">
    <source>
        <dbReference type="Pfam" id="PF13449"/>
    </source>
</evidence>
<accession>A0A2M8W5H3</accession>
<evidence type="ECO:0000313" key="3">
    <source>
        <dbReference type="Proteomes" id="UP000228531"/>
    </source>
</evidence>
<evidence type="ECO:0000313" key="2">
    <source>
        <dbReference type="EMBL" id="PJI86158.1"/>
    </source>
</evidence>